<dbReference type="GO" id="GO:0006629">
    <property type="term" value="P:lipid metabolic process"/>
    <property type="evidence" value="ECO:0007669"/>
    <property type="project" value="InterPro"/>
</dbReference>
<gene>
    <name evidence="1" type="ORF">HMPREF9440_00277</name>
</gene>
<dbReference type="PATRIC" id="fig|762967.3.peg.233"/>
<dbReference type="Gene3D" id="3.20.20.190">
    <property type="entry name" value="Phosphatidylinositol (PI) phosphodiesterase"/>
    <property type="match status" value="1"/>
</dbReference>
<sequence length="278" mass="30757">MPARRLRRVLFRSLAALVTLAVVLAALKITKWPLGFMAEKGWLPDEPPCVVCGDLPQAADELGFIAHAAGEIEGRIYTNSLEAIEQAIAAGYRFIEVDLRKTLDNSYYGAHRTKDFNAETDHDFWGVVPPTAAEVHTRTLDGGLTPVLLTDLVPIFRAHPDVMLVTDKATDFMKLVEEFPLKDQLLVEVGDANQYAAAKLVGISNVAVNTETPEAARRHGFEMVVVRAKMPEARMREMRATGARLLIASFEDCAEIPEHVRELASLVYVDRCAKPEGY</sequence>
<proteinExistence type="predicted"/>
<name>H3KC27_9BURK</name>
<keyword evidence="2" id="KW-1185">Reference proteome</keyword>
<dbReference type="SUPFAM" id="SSF51695">
    <property type="entry name" value="PLC-like phosphodiesterases"/>
    <property type="match status" value="1"/>
</dbReference>
<dbReference type="OrthoDB" id="9809317at2"/>
<dbReference type="Proteomes" id="UP000004956">
    <property type="component" value="Unassembled WGS sequence"/>
</dbReference>
<evidence type="ECO:0008006" key="3">
    <source>
        <dbReference type="Google" id="ProtNLM"/>
    </source>
</evidence>
<dbReference type="HOGENOM" id="CLU_1000876_0_0_4"/>
<reference evidence="1 2" key="1">
    <citation type="submission" date="2011-11" db="EMBL/GenBank/DDBJ databases">
        <authorList>
            <person name="Weinstock G."/>
            <person name="Sodergren E."/>
            <person name="Clifton S."/>
            <person name="Fulton L."/>
            <person name="Fulton B."/>
            <person name="Courtney L."/>
            <person name="Fronick C."/>
            <person name="Harrison M."/>
            <person name="Strong C."/>
            <person name="Farmer C."/>
            <person name="Delahaunty K."/>
            <person name="Markovic C."/>
            <person name="Hall O."/>
            <person name="Minx P."/>
            <person name="Tomlinson C."/>
            <person name="Mitreva M."/>
            <person name="Hou S."/>
            <person name="Chen J."/>
            <person name="Wollam A."/>
            <person name="Pepin K.H."/>
            <person name="Johnson M."/>
            <person name="Bhonagiri V."/>
            <person name="Zhang X."/>
            <person name="Suruliraj S."/>
            <person name="Warren W."/>
            <person name="Chinwalla A."/>
            <person name="Mardis E.R."/>
            <person name="Wilson R.K."/>
        </authorList>
    </citation>
    <scope>NUCLEOTIDE SEQUENCE [LARGE SCALE GENOMIC DNA]</scope>
    <source>
        <strain evidence="1 2">YIT 11816</strain>
    </source>
</reference>
<dbReference type="STRING" id="762967.HMPREF9440_00277"/>
<dbReference type="RefSeq" id="WP_008540701.1">
    <property type="nucleotide sequence ID" value="NZ_JH604866.1"/>
</dbReference>
<protein>
    <recommendedName>
        <fullName evidence="3">Glycerophosphodiester phosphodiesterase family protein</fullName>
    </recommendedName>
</protein>
<accession>H3KC27</accession>
<evidence type="ECO:0000313" key="2">
    <source>
        <dbReference type="Proteomes" id="UP000004956"/>
    </source>
</evidence>
<dbReference type="GO" id="GO:0008081">
    <property type="term" value="F:phosphoric diester hydrolase activity"/>
    <property type="evidence" value="ECO:0007669"/>
    <property type="project" value="InterPro"/>
</dbReference>
<organism evidence="1 2">
    <name type="scientific">Sutterella parvirubra YIT 11816</name>
    <dbReference type="NCBI Taxonomy" id="762967"/>
    <lineage>
        <taxon>Bacteria</taxon>
        <taxon>Pseudomonadati</taxon>
        <taxon>Pseudomonadota</taxon>
        <taxon>Betaproteobacteria</taxon>
        <taxon>Burkholderiales</taxon>
        <taxon>Sutterellaceae</taxon>
        <taxon>Sutterella</taxon>
    </lineage>
</organism>
<dbReference type="InterPro" id="IPR017946">
    <property type="entry name" value="PLC-like_Pdiesterase_TIM-brl"/>
</dbReference>
<dbReference type="EMBL" id="AFBQ01000034">
    <property type="protein sequence ID" value="EHY32351.1"/>
    <property type="molecule type" value="Genomic_DNA"/>
</dbReference>
<evidence type="ECO:0000313" key="1">
    <source>
        <dbReference type="EMBL" id="EHY32351.1"/>
    </source>
</evidence>
<comment type="caution">
    <text evidence="1">The sequence shown here is derived from an EMBL/GenBank/DDBJ whole genome shotgun (WGS) entry which is preliminary data.</text>
</comment>
<dbReference type="AlphaFoldDB" id="H3KC27"/>